<organism evidence="1 2">
    <name type="scientific">Owenweeksia hongkongensis (strain DSM 17368 / CIP 108786 / JCM 12287 / NRRL B-23963 / UST20020801)</name>
    <dbReference type="NCBI Taxonomy" id="926562"/>
    <lineage>
        <taxon>Bacteria</taxon>
        <taxon>Pseudomonadati</taxon>
        <taxon>Bacteroidota</taxon>
        <taxon>Flavobacteriia</taxon>
        <taxon>Flavobacteriales</taxon>
        <taxon>Owenweeksiaceae</taxon>
        <taxon>Owenweeksia</taxon>
    </lineage>
</organism>
<reference evidence="1 2" key="1">
    <citation type="journal article" date="2012" name="Stand. Genomic Sci.">
        <title>Genome sequence of the orange-pigmented seawater bacterium Owenweeksia hongkongensis type strain (UST20020801(T)).</title>
        <authorList>
            <person name="Riedel T."/>
            <person name="Held B."/>
            <person name="Nolan M."/>
            <person name="Lucas S."/>
            <person name="Lapidus A."/>
            <person name="Tice H."/>
            <person name="Del Rio T.G."/>
            <person name="Cheng J.F."/>
            <person name="Han C."/>
            <person name="Tapia R."/>
            <person name="Goodwin L.A."/>
            <person name="Pitluck S."/>
            <person name="Liolios K."/>
            <person name="Mavromatis K."/>
            <person name="Pagani I."/>
            <person name="Ivanova N."/>
            <person name="Mikhailova N."/>
            <person name="Pati A."/>
            <person name="Chen A."/>
            <person name="Palaniappan K."/>
            <person name="Rohde M."/>
            <person name="Tindall B.J."/>
            <person name="Detter J.C."/>
            <person name="Goker M."/>
            <person name="Woyke T."/>
            <person name="Bristow J."/>
            <person name="Eisen J.A."/>
            <person name="Markowitz V."/>
            <person name="Hugenholtz P."/>
            <person name="Klenk H.P."/>
            <person name="Kyrpides N.C."/>
        </authorList>
    </citation>
    <scope>NUCLEOTIDE SEQUENCE</scope>
    <source>
        <strain evidence="2">DSM 17368 / JCM 12287 / NRRL B-23963</strain>
    </source>
</reference>
<dbReference type="eggNOG" id="ENOG50314C3">
    <property type="taxonomic scope" value="Bacteria"/>
</dbReference>
<accession>G8R3D3</accession>
<dbReference type="EMBL" id="CP003156">
    <property type="protein sequence ID" value="AEV31954.1"/>
    <property type="molecule type" value="Genomic_DNA"/>
</dbReference>
<protein>
    <recommendedName>
        <fullName evidence="3">Transglutaminase-like superfamily protein</fullName>
    </recommendedName>
</protein>
<name>G8R3D3_OWEHD</name>
<proteinExistence type="predicted"/>
<dbReference type="AlphaFoldDB" id="G8R3D3"/>
<gene>
    <name evidence="1" type="ordered locus">Oweho_0944</name>
</gene>
<sequence length="188" mass="21157">MNIPNLSIDPKAGQLSAILYSKEITSLQNLLDWLLGLPYGRNSDRTDYTLILKENKGTCSTKHALVRAVAIENNWPDVDLYIGFFFMDSNIYPRLKDILEKAGLEGIPEAHTFLVIDGNYVDVTSKSSPIEEGMIIDEMDIEPEGIGDLKESIHKGFIADWAEEEKINLPLDQIWTTREACIKELSKA</sequence>
<dbReference type="STRING" id="926562.Oweho_0944"/>
<dbReference type="RefSeq" id="WP_014201315.1">
    <property type="nucleotide sequence ID" value="NC_016599.1"/>
</dbReference>
<evidence type="ECO:0008006" key="3">
    <source>
        <dbReference type="Google" id="ProtNLM"/>
    </source>
</evidence>
<evidence type="ECO:0000313" key="2">
    <source>
        <dbReference type="Proteomes" id="UP000005631"/>
    </source>
</evidence>
<keyword evidence="2" id="KW-1185">Reference proteome</keyword>
<dbReference type="OrthoDB" id="5649947at2"/>
<dbReference type="KEGG" id="oho:Oweho_0944"/>
<dbReference type="Proteomes" id="UP000005631">
    <property type="component" value="Chromosome"/>
</dbReference>
<dbReference type="HOGENOM" id="CLU_116689_0_0_10"/>
<evidence type="ECO:0000313" key="1">
    <source>
        <dbReference type="EMBL" id="AEV31954.1"/>
    </source>
</evidence>